<dbReference type="GO" id="GO:0005759">
    <property type="term" value="C:mitochondrial matrix"/>
    <property type="evidence" value="ECO:0007669"/>
    <property type="project" value="TreeGrafter"/>
</dbReference>
<dbReference type="GO" id="GO:0046872">
    <property type="term" value="F:metal ion binding"/>
    <property type="evidence" value="ECO:0007669"/>
    <property type="project" value="InterPro"/>
</dbReference>
<evidence type="ECO:0000313" key="2">
    <source>
        <dbReference type="Proteomes" id="UP001283361"/>
    </source>
</evidence>
<gene>
    <name evidence="1" type="ORF">RRG08_066704</name>
</gene>
<name>A0AAE1ALR8_9GAST</name>
<accession>A0AAE1ALR8</accession>
<dbReference type="InterPro" id="IPR011249">
    <property type="entry name" value="Metalloenz_LuxS/M16"/>
</dbReference>
<organism evidence="1 2">
    <name type="scientific">Elysia crispata</name>
    <name type="common">lettuce slug</name>
    <dbReference type="NCBI Taxonomy" id="231223"/>
    <lineage>
        <taxon>Eukaryota</taxon>
        <taxon>Metazoa</taxon>
        <taxon>Spiralia</taxon>
        <taxon>Lophotrochozoa</taxon>
        <taxon>Mollusca</taxon>
        <taxon>Gastropoda</taxon>
        <taxon>Heterobranchia</taxon>
        <taxon>Euthyneura</taxon>
        <taxon>Panpulmonata</taxon>
        <taxon>Sacoglossa</taxon>
        <taxon>Placobranchoidea</taxon>
        <taxon>Plakobranchidae</taxon>
        <taxon>Elysia</taxon>
    </lineage>
</organism>
<proteinExistence type="predicted"/>
<dbReference type="PANTHER" id="PTHR43016">
    <property type="entry name" value="PRESEQUENCE PROTEASE"/>
    <property type="match status" value="1"/>
</dbReference>
<dbReference type="Gene3D" id="3.30.830.10">
    <property type="entry name" value="Metalloenzyme, LuxS/M16 peptidase-like"/>
    <property type="match status" value="1"/>
</dbReference>
<dbReference type="EMBL" id="JAWDGP010001551">
    <property type="protein sequence ID" value="KAK3790235.1"/>
    <property type="molecule type" value="Genomic_DNA"/>
</dbReference>
<dbReference type="AlphaFoldDB" id="A0AAE1ALR8"/>
<dbReference type="GO" id="GO:0004222">
    <property type="term" value="F:metalloendopeptidase activity"/>
    <property type="evidence" value="ECO:0007669"/>
    <property type="project" value="TreeGrafter"/>
</dbReference>
<dbReference type="PANTHER" id="PTHR43016:SF13">
    <property type="entry name" value="PRESEQUENCE PROTEASE, MITOCHONDRIAL"/>
    <property type="match status" value="1"/>
</dbReference>
<sequence length="90" mass="10056">MKTNTFSVMFCTTPMDSPGGPHILEHPVLRIRKVSCIRSFLQNTHPESLIIQEAQNGLLPSHTYGVFPRGDPAHITSLTHQQLQEAHAKL</sequence>
<keyword evidence="2" id="KW-1185">Reference proteome</keyword>
<comment type="caution">
    <text evidence="1">The sequence shown here is derived from an EMBL/GenBank/DDBJ whole genome shotgun (WGS) entry which is preliminary data.</text>
</comment>
<dbReference type="GO" id="GO:0016485">
    <property type="term" value="P:protein processing"/>
    <property type="evidence" value="ECO:0007669"/>
    <property type="project" value="TreeGrafter"/>
</dbReference>
<evidence type="ECO:0000313" key="1">
    <source>
        <dbReference type="EMBL" id="KAK3790235.1"/>
    </source>
</evidence>
<reference evidence="1" key="1">
    <citation type="journal article" date="2023" name="G3 (Bethesda)">
        <title>A reference genome for the long-term kleptoplast-retaining sea slug Elysia crispata morphotype clarki.</title>
        <authorList>
            <person name="Eastman K.E."/>
            <person name="Pendleton A.L."/>
            <person name="Shaikh M.A."/>
            <person name="Suttiyut T."/>
            <person name="Ogas R."/>
            <person name="Tomko P."/>
            <person name="Gavelis G."/>
            <person name="Widhalm J.R."/>
            <person name="Wisecaver J.H."/>
        </authorList>
    </citation>
    <scope>NUCLEOTIDE SEQUENCE</scope>
    <source>
        <strain evidence="1">ECLA1</strain>
    </source>
</reference>
<dbReference type="SUPFAM" id="SSF63411">
    <property type="entry name" value="LuxS/MPP-like metallohydrolase"/>
    <property type="match status" value="1"/>
</dbReference>
<protein>
    <submittedName>
        <fullName evidence="1">Uncharacterized protein</fullName>
    </submittedName>
</protein>
<dbReference type="Proteomes" id="UP001283361">
    <property type="component" value="Unassembled WGS sequence"/>
</dbReference>